<gene>
    <name evidence="5" type="ORF">GCM10022214_19400</name>
</gene>
<keyword evidence="6" id="KW-1185">Reference proteome</keyword>
<feature type="coiled-coil region" evidence="2">
    <location>
        <begin position="87"/>
        <end position="121"/>
    </location>
</feature>
<keyword evidence="4" id="KW-0812">Transmembrane</keyword>
<protein>
    <submittedName>
        <fullName evidence="5">DUF881 domain-containing protein</fullName>
    </submittedName>
</protein>
<name>A0ABP7VE76_9ACTN</name>
<dbReference type="Pfam" id="PF05949">
    <property type="entry name" value="DUF881"/>
    <property type="match status" value="1"/>
</dbReference>
<dbReference type="RefSeq" id="WP_344943988.1">
    <property type="nucleotide sequence ID" value="NZ_BAAAZG010000008.1"/>
</dbReference>
<dbReference type="PANTHER" id="PTHR37313:SF2">
    <property type="entry name" value="UPF0749 PROTEIN YLXX"/>
    <property type="match status" value="1"/>
</dbReference>
<reference evidence="6" key="1">
    <citation type="journal article" date="2019" name="Int. J. Syst. Evol. Microbiol.">
        <title>The Global Catalogue of Microorganisms (GCM) 10K type strain sequencing project: providing services to taxonomists for standard genome sequencing and annotation.</title>
        <authorList>
            <consortium name="The Broad Institute Genomics Platform"/>
            <consortium name="The Broad Institute Genome Sequencing Center for Infectious Disease"/>
            <person name="Wu L."/>
            <person name="Ma J."/>
        </authorList>
    </citation>
    <scope>NUCLEOTIDE SEQUENCE [LARGE SCALE GENOMIC DNA]</scope>
    <source>
        <strain evidence="6">JCM 16702</strain>
    </source>
</reference>
<evidence type="ECO:0000256" key="4">
    <source>
        <dbReference type="SAM" id="Phobius"/>
    </source>
</evidence>
<feature type="compositionally biased region" description="Polar residues" evidence="3">
    <location>
        <begin position="16"/>
        <end position="25"/>
    </location>
</feature>
<comment type="similarity">
    <text evidence="1">Belongs to the UPF0749 family.</text>
</comment>
<dbReference type="Gene3D" id="3.30.70.1880">
    <property type="entry name" value="Protein of unknown function DUF881"/>
    <property type="match status" value="1"/>
</dbReference>
<dbReference type="InterPro" id="IPR010273">
    <property type="entry name" value="DUF881"/>
</dbReference>
<evidence type="ECO:0000256" key="2">
    <source>
        <dbReference type="SAM" id="Coils"/>
    </source>
</evidence>
<dbReference type="EMBL" id="BAAAZG010000008">
    <property type="protein sequence ID" value="GAA4065425.1"/>
    <property type="molecule type" value="Genomic_DNA"/>
</dbReference>
<evidence type="ECO:0000256" key="3">
    <source>
        <dbReference type="SAM" id="MobiDB-lite"/>
    </source>
</evidence>
<keyword evidence="4" id="KW-1133">Transmembrane helix</keyword>
<proteinExistence type="inferred from homology"/>
<keyword evidence="2" id="KW-0175">Coiled coil</keyword>
<feature type="transmembrane region" description="Helical" evidence="4">
    <location>
        <begin position="49"/>
        <end position="68"/>
    </location>
</feature>
<accession>A0ABP7VE76</accession>
<organism evidence="5 6">
    <name type="scientific">Actinomadura miaoliensis</name>
    <dbReference type="NCBI Taxonomy" id="430685"/>
    <lineage>
        <taxon>Bacteria</taxon>
        <taxon>Bacillati</taxon>
        <taxon>Actinomycetota</taxon>
        <taxon>Actinomycetes</taxon>
        <taxon>Streptosporangiales</taxon>
        <taxon>Thermomonosporaceae</taxon>
        <taxon>Actinomadura</taxon>
    </lineage>
</organism>
<dbReference type="PANTHER" id="PTHR37313">
    <property type="entry name" value="UPF0749 PROTEIN RV1825"/>
    <property type="match status" value="1"/>
</dbReference>
<evidence type="ECO:0000256" key="1">
    <source>
        <dbReference type="ARBA" id="ARBA00009108"/>
    </source>
</evidence>
<evidence type="ECO:0000313" key="5">
    <source>
        <dbReference type="EMBL" id="GAA4065425.1"/>
    </source>
</evidence>
<comment type="caution">
    <text evidence="5">The sequence shown here is derived from an EMBL/GenBank/DDBJ whole genome shotgun (WGS) entry which is preliminary data.</text>
</comment>
<dbReference type="Proteomes" id="UP001500683">
    <property type="component" value="Unassembled WGS sequence"/>
</dbReference>
<feature type="region of interest" description="Disordered" evidence="3">
    <location>
        <begin position="1"/>
        <end position="31"/>
    </location>
</feature>
<keyword evidence="4" id="KW-0472">Membrane</keyword>
<sequence length="256" mass="26649">MSGAPDDTTAAPVGTSGESGDTTGASGERPGGARLLLDLLRPRSTRGQFLGGLLCLVLGFAVVAQVRATKHDGAFATARQDELVGILSDLSQRSERLRADIRELEDTKAGLERDAQGETALREARERARTYGLLAGTLPAEGPGIELVIDDPRGAVRALNLLDALQELRDAGAEVIQVGDVRAGADTYFLDAPGGGVLADGRRLSVPYRFLAIGDAHTMTTALNIPGGVVRTLRGLGATVTITSRARLAVSAIRSG</sequence>
<evidence type="ECO:0000313" key="6">
    <source>
        <dbReference type="Proteomes" id="UP001500683"/>
    </source>
</evidence>